<dbReference type="PANTHER" id="PTHR30408">
    <property type="entry name" value="TYPE-1 RESTRICTION ENZYME ECOKI SPECIFICITY PROTEIN"/>
    <property type="match status" value="1"/>
</dbReference>
<keyword evidence="5" id="KW-0255">Endonuclease</keyword>
<comment type="similarity">
    <text evidence="1">Belongs to the type-I restriction system S methylase family.</text>
</comment>
<dbReference type="InterPro" id="IPR044946">
    <property type="entry name" value="Restrct_endonuc_typeI_TRD_sf"/>
</dbReference>
<keyword evidence="5" id="KW-0540">Nuclease</keyword>
<dbReference type="PANTHER" id="PTHR30408:SF13">
    <property type="entry name" value="TYPE I RESTRICTION ENZYME HINDI SPECIFICITY SUBUNIT"/>
    <property type="match status" value="1"/>
</dbReference>
<sequence>MAKKNKKEANVPNLRFPEFAGKQNFKKHLFKDIFVFSTGKNIKQSEASSEFEIPCVRYGELYHMYGEIITEVINKTNLNRSELLFSEGDEILIPSAGEDPTDIGSASALTVKDVAIGRTINVLKPAKANIYSQLYVAYYINHRLKKTISSLAKGVSISNVYNSDLKTLEIILPTLDEQNKIVVFLSILDKRIETQNKIIEDLKLLISGTISTIEKHAKTSSNWRKAFLHEVLLERTEKNKENYPVHSVSVSVGVVNQIEYLGRSFAAKNTSNYNVVHEGDIVYTKSPTGEFPYGIIKQSFVPDKVSVSPLYGVYKPINRWIGNILHYYFLNPINANNYLHSLVQKGAKNTINISNQGFLMKQLYLPINETDCRKTAELLNVITQKLTIEKMILDKYNAQKIYILKELFI</sequence>
<accession>A0ABP8NJJ8</accession>
<keyword evidence="3" id="KW-0238">DNA-binding</keyword>
<dbReference type="RefSeq" id="WP_345082982.1">
    <property type="nucleotide sequence ID" value="NZ_BAABFA010000014.1"/>
</dbReference>
<dbReference type="Gene3D" id="3.90.220.20">
    <property type="entry name" value="DNA methylase specificity domains"/>
    <property type="match status" value="2"/>
</dbReference>
<dbReference type="Pfam" id="PF01420">
    <property type="entry name" value="Methylase_S"/>
    <property type="match status" value="1"/>
</dbReference>
<proteinExistence type="inferred from homology"/>
<name>A0ABP8NJJ8_9BACT</name>
<keyword evidence="2" id="KW-0680">Restriction system</keyword>
<evidence type="ECO:0000256" key="3">
    <source>
        <dbReference type="ARBA" id="ARBA00023125"/>
    </source>
</evidence>
<organism evidence="5 6">
    <name type="scientific">Nemorincola caseinilytica</name>
    <dbReference type="NCBI Taxonomy" id="2054315"/>
    <lineage>
        <taxon>Bacteria</taxon>
        <taxon>Pseudomonadati</taxon>
        <taxon>Bacteroidota</taxon>
        <taxon>Chitinophagia</taxon>
        <taxon>Chitinophagales</taxon>
        <taxon>Chitinophagaceae</taxon>
        <taxon>Nemorincola</taxon>
    </lineage>
</organism>
<dbReference type="GO" id="GO:0004519">
    <property type="term" value="F:endonuclease activity"/>
    <property type="evidence" value="ECO:0007669"/>
    <property type="project" value="UniProtKB-KW"/>
</dbReference>
<dbReference type="Proteomes" id="UP001500067">
    <property type="component" value="Unassembled WGS sequence"/>
</dbReference>
<evidence type="ECO:0000313" key="5">
    <source>
        <dbReference type="EMBL" id="GAA4466876.1"/>
    </source>
</evidence>
<evidence type="ECO:0000256" key="1">
    <source>
        <dbReference type="ARBA" id="ARBA00010923"/>
    </source>
</evidence>
<dbReference type="InterPro" id="IPR052021">
    <property type="entry name" value="Type-I_RS_S_subunit"/>
</dbReference>
<gene>
    <name evidence="5" type="ORF">GCM10023093_21710</name>
</gene>
<reference evidence="6" key="1">
    <citation type="journal article" date="2019" name="Int. J. Syst. Evol. Microbiol.">
        <title>The Global Catalogue of Microorganisms (GCM) 10K type strain sequencing project: providing services to taxonomists for standard genome sequencing and annotation.</title>
        <authorList>
            <consortium name="The Broad Institute Genomics Platform"/>
            <consortium name="The Broad Institute Genome Sequencing Center for Infectious Disease"/>
            <person name="Wu L."/>
            <person name="Ma J."/>
        </authorList>
    </citation>
    <scope>NUCLEOTIDE SEQUENCE [LARGE SCALE GENOMIC DNA]</scope>
    <source>
        <strain evidence="6">JCM 32105</strain>
    </source>
</reference>
<evidence type="ECO:0000313" key="6">
    <source>
        <dbReference type="Proteomes" id="UP001500067"/>
    </source>
</evidence>
<dbReference type="SUPFAM" id="SSF116734">
    <property type="entry name" value="DNA methylase specificity domain"/>
    <property type="match status" value="2"/>
</dbReference>
<protein>
    <submittedName>
        <fullName evidence="5">Restriction endonuclease subunit S</fullName>
    </submittedName>
</protein>
<feature type="domain" description="Type I restriction modification DNA specificity" evidence="4">
    <location>
        <begin position="30"/>
        <end position="203"/>
    </location>
</feature>
<comment type="caution">
    <text evidence="5">The sequence shown here is derived from an EMBL/GenBank/DDBJ whole genome shotgun (WGS) entry which is preliminary data.</text>
</comment>
<dbReference type="EMBL" id="BAABFA010000014">
    <property type="protein sequence ID" value="GAA4466876.1"/>
    <property type="molecule type" value="Genomic_DNA"/>
</dbReference>
<keyword evidence="6" id="KW-1185">Reference proteome</keyword>
<dbReference type="InterPro" id="IPR000055">
    <property type="entry name" value="Restrct_endonuc_typeI_TRD"/>
</dbReference>
<evidence type="ECO:0000256" key="2">
    <source>
        <dbReference type="ARBA" id="ARBA00022747"/>
    </source>
</evidence>
<evidence type="ECO:0000259" key="4">
    <source>
        <dbReference type="Pfam" id="PF01420"/>
    </source>
</evidence>
<keyword evidence="5" id="KW-0378">Hydrolase</keyword>